<keyword evidence="5 10" id="KW-0472">Membrane</keyword>
<evidence type="ECO:0000256" key="3">
    <source>
        <dbReference type="ARBA" id="ARBA00022692"/>
    </source>
</evidence>
<keyword evidence="6" id="KW-0143">Chaperone</keyword>
<dbReference type="Proteomes" id="UP000028006">
    <property type="component" value="Unassembled WGS sequence"/>
</dbReference>
<protein>
    <recommendedName>
        <fullName evidence="8">Ancillary SecYEG translocon subunit</fullName>
    </recommendedName>
</protein>
<dbReference type="InterPro" id="IPR026039">
    <property type="entry name" value="YfgM"/>
</dbReference>
<evidence type="ECO:0000256" key="8">
    <source>
        <dbReference type="ARBA" id="ARBA00024235"/>
    </source>
</evidence>
<feature type="domain" description="Ancillary SecYEG translocon subunit/Cell division coordinator CpoB TPR" evidence="11">
    <location>
        <begin position="13"/>
        <end position="218"/>
    </location>
</feature>
<feature type="transmembrane region" description="Helical" evidence="10">
    <location>
        <begin position="23"/>
        <end position="40"/>
    </location>
</feature>
<dbReference type="InterPro" id="IPR018704">
    <property type="entry name" value="SecYEG/CpoB_TPR"/>
</dbReference>
<evidence type="ECO:0000256" key="1">
    <source>
        <dbReference type="ARBA" id="ARBA00004401"/>
    </source>
</evidence>
<dbReference type="SUPFAM" id="SSF48452">
    <property type="entry name" value="TPR-like"/>
    <property type="match status" value="1"/>
</dbReference>
<keyword evidence="13" id="KW-1185">Reference proteome</keyword>
<sequence length="224" mass="24573">MNRTDEEEIELLKRVWSEYGKPAVYGVAITMAVIFGYKGYQKHQYETASAASALYQNLLEATQAGQMAQTLSEDQKSTMTHVVSSLQDDYSGTRYASFATMIQAQQQVLENDLDSARASLEWVLNNKPEAEVEQVARARLARVILGQGDEHAQAALDVLAKAKADEAFVATVEGVRGDAYVALGQLDQARDAYQKALDAARDHGESLPILQFKLDDLAANVQEG</sequence>
<dbReference type="EMBL" id="JOKG01000001">
    <property type="protein sequence ID" value="KEQ15761.1"/>
    <property type="molecule type" value="Genomic_DNA"/>
</dbReference>
<evidence type="ECO:0000256" key="5">
    <source>
        <dbReference type="ARBA" id="ARBA00023136"/>
    </source>
</evidence>
<keyword evidence="4 10" id="KW-1133">Transmembrane helix</keyword>
<evidence type="ECO:0000256" key="7">
    <source>
        <dbReference type="ARBA" id="ARBA00024197"/>
    </source>
</evidence>
<feature type="repeat" description="TPR" evidence="9">
    <location>
        <begin position="170"/>
        <end position="203"/>
    </location>
</feature>
<evidence type="ECO:0000256" key="2">
    <source>
        <dbReference type="ARBA" id="ARBA00022475"/>
    </source>
</evidence>
<organism evidence="12 13">
    <name type="scientific">Endozoicomonas montiporae</name>
    <dbReference type="NCBI Taxonomy" id="1027273"/>
    <lineage>
        <taxon>Bacteria</taxon>
        <taxon>Pseudomonadati</taxon>
        <taxon>Pseudomonadota</taxon>
        <taxon>Gammaproteobacteria</taxon>
        <taxon>Oceanospirillales</taxon>
        <taxon>Endozoicomonadaceae</taxon>
        <taxon>Endozoicomonas</taxon>
    </lineage>
</organism>
<dbReference type="PROSITE" id="PS50005">
    <property type="entry name" value="TPR"/>
    <property type="match status" value="1"/>
</dbReference>
<dbReference type="RefSeq" id="WP_034873038.1">
    <property type="nucleotide sequence ID" value="NZ_JOKG01000001.1"/>
</dbReference>
<evidence type="ECO:0000256" key="4">
    <source>
        <dbReference type="ARBA" id="ARBA00022989"/>
    </source>
</evidence>
<accession>A0A081NBD8</accession>
<evidence type="ECO:0000313" key="12">
    <source>
        <dbReference type="EMBL" id="KEQ15761.1"/>
    </source>
</evidence>
<evidence type="ECO:0000259" key="11">
    <source>
        <dbReference type="Pfam" id="PF09976"/>
    </source>
</evidence>
<evidence type="ECO:0000256" key="9">
    <source>
        <dbReference type="PROSITE-ProRule" id="PRU00339"/>
    </source>
</evidence>
<comment type="caution">
    <text evidence="12">The sequence shown here is derived from an EMBL/GenBank/DDBJ whole genome shotgun (WGS) entry which is preliminary data.</text>
</comment>
<dbReference type="PANTHER" id="PTHR38035">
    <property type="entry name" value="UPF0070 PROTEIN YFGM"/>
    <property type="match status" value="1"/>
</dbReference>
<dbReference type="eggNOG" id="COG2976">
    <property type="taxonomic scope" value="Bacteria"/>
</dbReference>
<dbReference type="Pfam" id="PF09976">
    <property type="entry name" value="TPR_21"/>
    <property type="match status" value="1"/>
</dbReference>
<dbReference type="PANTHER" id="PTHR38035:SF1">
    <property type="entry name" value="ANCILLARY SECYEG TRANSLOCON SUBUNIT"/>
    <property type="match status" value="1"/>
</dbReference>
<reference evidence="12 13" key="1">
    <citation type="submission" date="2014-06" db="EMBL/GenBank/DDBJ databases">
        <title>Whole Genome Sequences of Three Symbiotic Endozoicomonas Bacteria.</title>
        <authorList>
            <person name="Neave M.J."/>
            <person name="Apprill A."/>
            <person name="Voolstra C.R."/>
        </authorList>
    </citation>
    <scope>NUCLEOTIDE SEQUENCE [LARGE SCALE GENOMIC DNA]</scope>
    <source>
        <strain evidence="12 13">LMG 24815</strain>
    </source>
</reference>
<keyword evidence="2" id="KW-1003">Cell membrane</keyword>
<keyword evidence="3 10" id="KW-0812">Transmembrane</keyword>
<gene>
    <name evidence="12" type="ORF">GZ77_04215</name>
</gene>
<evidence type="ECO:0000256" key="10">
    <source>
        <dbReference type="SAM" id="Phobius"/>
    </source>
</evidence>
<dbReference type="AlphaFoldDB" id="A0A081NBD8"/>
<comment type="similarity">
    <text evidence="7">Belongs to the YfgM family.</text>
</comment>
<dbReference type="GO" id="GO:0044877">
    <property type="term" value="F:protein-containing complex binding"/>
    <property type="evidence" value="ECO:0007669"/>
    <property type="project" value="InterPro"/>
</dbReference>
<evidence type="ECO:0000313" key="13">
    <source>
        <dbReference type="Proteomes" id="UP000028006"/>
    </source>
</evidence>
<comment type="subcellular location">
    <subcellularLocation>
        <location evidence="1">Cell membrane</location>
        <topology evidence="1">Single-pass type II membrane protein</topology>
    </subcellularLocation>
</comment>
<dbReference type="InterPro" id="IPR011990">
    <property type="entry name" value="TPR-like_helical_dom_sf"/>
</dbReference>
<dbReference type="Gene3D" id="1.25.40.10">
    <property type="entry name" value="Tetratricopeptide repeat domain"/>
    <property type="match status" value="1"/>
</dbReference>
<dbReference type="PIRSF" id="PIRSF006170">
    <property type="entry name" value="YfgM"/>
    <property type="match status" value="1"/>
</dbReference>
<proteinExistence type="inferred from homology"/>
<name>A0A081NBD8_9GAMM</name>
<keyword evidence="9" id="KW-0802">TPR repeat</keyword>
<dbReference type="InterPro" id="IPR019734">
    <property type="entry name" value="TPR_rpt"/>
</dbReference>
<evidence type="ECO:0000256" key="6">
    <source>
        <dbReference type="ARBA" id="ARBA00023186"/>
    </source>
</evidence>
<dbReference type="GO" id="GO:0005886">
    <property type="term" value="C:plasma membrane"/>
    <property type="evidence" value="ECO:0007669"/>
    <property type="project" value="UniProtKB-SubCell"/>
</dbReference>